<feature type="domain" description="Ketoreductase" evidence="5">
    <location>
        <begin position="11"/>
        <end position="180"/>
    </location>
</feature>
<proteinExistence type="inferred from homology"/>
<dbReference type="PRINTS" id="PR00080">
    <property type="entry name" value="SDRFAMILY"/>
</dbReference>
<keyword evidence="7" id="KW-1185">Reference proteome</keyword>
<evidence type="ECO:0000256" key="4">
    <source>
        <dbReference type="SAM" id="MobiDB-lite"/>
    </source>
</evidence>
<dbReference type="InterPro" id="IPR036291">
    <property type="entry name" value="NAD(P)-bd_dom_sf"/>
</dbReference>
<dbReference type="Gene3D" id="3.40.50.720">
    <property type="entry name" value="NAD(P)-binding Rossmann-like Domain"/>
    <property type="match status" value="1"/>
</dbReference>
<dbReference type="RefSeq" id="WP_246951791.1">
    <property type="nucleotide sequence ID" value="NZ_JALKII010000005.1"/>
</dbReference>
<dbReference type="InterPro" id="IPR057326">
    <property type="entry name" value="KR_dom"/>
</dbReference>
<dbReference type="PANTHER" id="PTHR44196:SF1">
    <property type="entry name" value="DEHYDROGENASE_REDUCTASE SDR FAMILY MEMBER 7B"/>
    <property type="match status" value="1"/>
</dbReference>
<name>A0ABT0E7J8_9GAMM</name>
<dbReference type="SMART" id="SM00822">
    <property type="entry name" value="PKS_KR"/>
    <property type="match status" value="1"/>
</dbReference>
<reference evidence="6" key="1">
    <citation type="submission" date="2022-04" db="EMBL/GenBank/DDBJ databases">
        <title>Alcanivorax sp. CY1518 draft genome sequence.</title>
        <authorList>
            <person name="Zhao G."/>
            <person name="An M."/>
        </authorList>
    </citation>
    <scope>NUCLEOTIDE SEQUENCE</scope>
    <source>
        <strain evidence="6">CY1518</strain>
    </source>
</reference>
<gene>
    <name evidence="6" type="ORF">MU846_08820</name>
</gene>
<keyword evidence="2" id="KW-0560">Oxidoreductase</keyword>
<dbReference type="NCBIfam" id="NF005495">
    <property type="entry name" value="PRK07109.1"/>
    <property type="match status" value="1"/>
</dbReference>
<dbReference type="EMBL" id="JALKII010000005">
    <property type="protein sequence ID" value="MCK0537811.1"/>
    <property type="molecule type" value="Genomic_DNA"/>
</dbReference>
<dbReference type="InterPro" id="IPR020904">
    <property type="entry name" value="Sc_DH/Rdtase_CS"/>
</dbReference>
<dbReference type="CDD" id="cd05360">
    <property type="entry name" value="SDR_c3"/>
    <property type="match status" value="1"/>
</dbReference>
<dbReference type="Proteomes" id="UP001165524">
    <property type="component" value="Unassembled WGS sequence"/>
</dbReference>
<evidence type="ECO:0000259" key="5">
    <source>
        <dbReference type="SMART" id="SM00822"/>
    </source>
</evidence>
<evidence type="ECO:0000256" key="1">
    <source>
        <dbReference type="ARBA" id="ARBA00006484"/>
    </source>
</evidence>
<accession>A0ABT0E7J8</accession>
<evidence type="ECO:0000256" key="2">
    <source>
        <dbReference type="ARBA" id="ARBA00023002"/>
    </source>
</evidence>
<dbReference type="SUPFAM" id="SSF51735">
    <property type="entry name" value="NAD(P)-binding Rossmann-fold domains"/>
    <property type="match status" value="1"/>
</dbReference>
<comment type="similarity">
    <text evidence="1 3">Belongs to the short-chain dehydrogenases/reductases (SDR) family.</text>
</comment>
<comment type="caution">
    <text evidence="6">The sequence shown here is derived from an EMBL/GenBank/DDBJ whole genome shotgun (WGS) entry which is preliminary data.</text>
</comment>
<dbReference type="Pfam" id="PF00106">
    <property type="entry name" value="adh_short"/>
    <property type="match status" value="1"/>
</dbReference>
<dbReference type="PRINTS" id="PR00081">
    <property type="entry name" value="GDHRDH"/>
</dbReference>
<dbReference type="PANTHER" id="PTHR44196">
    <property type="entry name" value="DEHYDROGENASE/REDUCTASE SDR FAMILY MEMBER 7B"/>
    <property type="match status" value="1"/>
</dbReference>
<evidence type="ECO:0000313" key="7">
    <source>
        <dbReference type="Proteomes" id="UP001165524"/>
    </source>
</evidence>
<evidence type="ECO:0000256" key="3">
    <source>
        <dbReference type="RuleBase" id="RU000363"/>
    </source>
</evidence>
<feature type="region of interest" description="Disordered" evidence="4">
    <location>
        <begin position="272"/>
        <end position="292"/>
    </location>
</feature>
<evidence type="ECO:0000313" key="6">
    <source>
        <dbReference type="EMBL" id="MCK0537811.1"/>
    </source>
</evidence>
<protein>
    <submittedName>
        <fullName evidence="6">SDR family oxidoreductase</fullName>
    </submittedName>
</protein>
<dbReference type="InterPro" id="IPR002347">
    <property type="entry name" value="SDR_fam"/>
</dbReference>
<sequence>MRISLKPLSRQTMVITGGSSGIGLATARRAVQRGARVVLVARDEDTLKSVCHELARGEGQADYVVADVGDRAQVRHVVDTVVERYGGFDTWINDAGVGVYARLEEISDEDHARLFQTNYWGVVYGSTEALRHLRQRGGALINIGSISSDVPAPILSAYTASKHAVKGFTNSLRLELIHDHAPVSVTLIRPSGVHTPFGQHARNYLDKASQVPPPVYHPELVANAVLHAAEHPMREITIGGSGMAMTWLTRLLPRLADKLFTYSYFRTAVSDDEPRGGGSALHQSAGGGHELGDQQSHIRRMSFYTRHQMSPWMTAGCVAAAAALTVGAVKCAPHVRAHFTGQSRSPVQRLMRR</sequence>
<dbReference type="PROSITE" id="PS00061">
    <property type="entry name" value="ADH_SHORT"/>
    <property type="match status" value="1"/>
</dbReference>
<organism evidence="6 7">
    <name type="scientific">Alcanivorax quisquiliarum</name>
    <dbReference type="NCBI Taxonomy" id="2933565"/>
    <lineage>
        <taxon>Bacteria</taxon>
        <taxon>Pseudomonadati</taxon>
        <taxon>Pseudomonadota</taxon>
        <taxon>Gammaproteobacteria</taxon>
        <taxon>Oceanospirillales</taxon>
        <taxon>Alcanivoracaceae</taxon>
        <taxon>Alcanivorax</taxon>
    </lineage>
</organism>